<dbReference type="Pfam" id="PF07676">
    <property type="entry name" value="PD40"/>
    <property type="match status" value="1"/>
</dbReference>
<dbReference type="SUPFAM" id="SSF48452">
    <property type="entry name" value="TPR-like"/>
    <property type="match status" value="1"/>
</dbReference>
<sequence>MKKIQPVLFTFLFLSGIIQAQEYQKVLRDIFYEAEFWIMEESYPDALMEYQKLYTRGYENNANINYRMGICYQYIPGEKSKAIPHLEKATKNVSSRYKEGVFKETTAPIDAWLYIGNSYRIDNQLDKAVESYNTYKELLKDDESEMALYTDKQIEAANNAKIAMENPVYYIREHTGKLINTSTADYNPIVTFDEQTMVYMSSLKFYESVLISHKEDGEWTEPRQITSELEPEGKLYVNSISKDGKVLYLNQEDNFNSDILVSTFEGERWTKAKLLNKWINTKFWESHASISTDGNYLYFSSNRKTGQGGMD</sequence>
<comment type="caution">
    <text evidence="1">The sequence shown here is derived from an EMBL/GenBank/DDBJ whole genome shotgun (WGS) entry which is preliminary data.</text>
</comment>
<dbReference type="PROSITE" id="PS50005">
    <property type="entry name" value="TPR"/>
    <property type="match status" value="1"/>
</dbReference>
<organism evidence="1">
    <name type="scientific">marine sediment metagenome</name>
    <dbReference type="NCBI Taxonomy" id="412755"/>
    <lineage>
        <taxon>unclassified sequences</taxon>
        <taxon>metagenomes</taxon>
        <taxon>ecological metagenomes</taxon>
    </lineage>
</organism>
<dbReference type="Gene3D" id="2.120.10.30">
    <property type="entry name" value="TolB, C-terminal domain"/>
    <property type="match status" value="1"/>
</dbReference>
<accession>A0A0F9E2H1</accession>
<gene>
    <name evidence="1" type="ORF">LCGC14_2206770</name>
</gene>
<proteinExistence type="predicted"/>
<dbReference type="EMBL" id="LAZR01029202">
    <property type="protein sequence ID" value="KKL60291.1"/>
    <property type="molecule type" value="Genomic_DNA"/>
</dbReference>
<dbReference type="SUPFAM" id="SSF69304">
    <property type="entry name" value="Tricorn protease N-terminal domain"/>
    <property type="match status" value="1"/>
</dbReference>
<feature type="non-terminal residue" evidence="1">
    <location>
        <position position="311"/>
    </location>
</feature>
<dbReference type="InterPro" id="IPR019734">
    <property type="entry name" value="TPR_rpt"/>
</dbReference>
<protein>
    <submittedName>
        <fullName evidence="1">Uncharacterized protein</fullName>
    </submittedName>
</protein>
<reference evidence="1" key="1">
    <citation type="journal article" date="2015" name="Nature">
        <title>Complex archaea that bridge the gap between prokaryotes and eukaryotes.</title>
        <authorList>
            <person name="Spang A."/>
            <person name="Saw J.H."/>
            <person name="Jorgensen S.L."/>
            <person name="Zaremba-Niedzwiedzka K."/>
            <person name="Martijn J."/>
            <person name="Lind A.E."/>
            <person name="van Eijk R."/>
            <person name="Schleper C."/>
            <person name="Guy L."/>
            <person name="Ettema T.J."/>
        </authorList>
    </citation>
    <scope>NUCLEOTIDE SEQUENCE</scope>
</reference>
<dbReference type="InterPro" id="IPR011659">
    <property type="entry name" value="WD40"/>
</dbReference>
<evidence type="ECO:0000313" key="1">
    <source>
        <dbReference type="EMBL" id="KKL60291.1"/>
    </source>
</evidence>
<dbReference type="AlphaFoldDB" id="A0A0F9E2H1"/>
<name>A0A0F9E2H1_9ZZZZ</name>
<dbReference type="Gene3D" id="1.25.40.10">
    <property type="entry name" value="Tetratricopeptide repeat domain"/>
    <property type="match status" value="1"/>
</dbReference>
<dbReference type="InterPro" id="IPR011990">
    <property type="entry name" value="TPR-like_helical_dom_sf"/>
</dbReference>
<dbReference type="InterPro" id="IPR011042">
    <property type="entry name" value="6-blade_b-propeller_TolB-like"/>
</dbReference>